<evidence type="ECO:0000256" key="5">
    <source>
        <dbReference type="ARBA" id="ARBA00022687"/>
    </source>
</evidence>
<dbReference type="CDD" id="cd23274">
    <property type="entry name" value="Dkk3_Cys2"/>
    <property type="match status" value="1"/>
</dbReference>
<evidence type="ECO:0000256" key="2">
    <source>
        <dbReference type="ARBA" id="ARBA00010842"/>
    </source>
</evidence>
<proteinExistence type="inferred from homology"/>
<dbReference type="EMBL" id="JBBPFD010000009">
    <property type="protein sequence ID" value="KAK7913122.1"/>
    <property type="molecule type" value="Genomic_DNA"/>
</dbReference>
<evidence type="ECO:0000256" key="1">
    <source>
        <dbReference type="ARBA" id="ARBA00004613"/>
    </source>
</evidence>
<dbReference type="Proteomes" id="UP001460270">
    <property type="component" value="Unassembled WGS sequence"/>
</dbReference>
<evidence type="ECO:0000313" key="9">
    <source>
        <dbReference type="EMBL" id="KAK7913122.1"/>
    </source>
</evidence>
<dbReference type="InterPro" id="IPR039863">
    <property type="entry name" value="DKK1-4"/>
</dbReference>
<protein>
    <recommendedName>
        <fullName evidence="8">Dickkopf N-terminal cysteine-rich domain-containing protein</fullName>
    </recommendedName>
</protein>
<sequence length="219" mass="24275">MLSFLTSWTPASITFWETSQVNVTTPTPNLPSSPPNDTTYHFDPVHKSAHDTNTSTTDQPEYLDNNIYNGCVADDDCEKGGYCFSQAHRSKCMSCKALDVCCDEHMCVWGQCTKSASKGEAGSTCQTQSDCNPELCCAFHKALLFPICLSKPIEREQCFSASNHLMDLLSQDEGPRKHCPCVSDLHCQHLGRGAMCLKGEDSSEEDMTDDLYSEIDYVI</sequence>
<evidence type="ECO:0000256" key="6">
    <source>
        <dbReference type="ARBA" id="ARBA00022729"/>
    </source>
</evidence>
<dbReference type="AlphaFoldDB" id="A0AAW0P3P7"/>
<evidence type="ECO:0000259" key="8">
    <source>
        <dbReference type="Pfam" id="PF04706"/>
    </source>
</evidence>
<name>A0AAW0P3P7_9GOBI</name>
<keyword evidence="7" id="KW-1015">Disulfide bond</keyword>
<keyword evidence="10" id="KW-1185">Reference proteome</keyword>
<dbReference type="GO" id="GO:0048019">
    <property type="term" value="F:receptor antagonist activity"/>
    <property type="evidence" value="ECO:0007669"/>
    <property type="project" value="TreeGrafter"/>
</dbReference>
<gene>
    <name evidence="9" type="ORF">WMY93_013333</name>
</gene>
<dbReference type="GO" id="GO:0090090">
    <property type="term" value="P:negative regulation of canonical Wnt signaling pathway"/>
    <property type="evidence" value="ECO:0007669"/>
    <property type="project" value="TreeGrafter"/>
</dbReference>
<reference evidence="10" key="1">
    <citation type="submission" date="2024-04" db="EMBL/GenBank/DDBJ databases">
        <title>Salinicola lusitanus LLJ914,a marine bacterium isolated from the Okinawa Trough.</title>
        <authorList>
            <person name="Li J."/>
        </authorList>
    </citation>
    <scope>NUCLEOTIDE SEQUENCE [LARGE SCALE GENOMIC DNA]</scope>
</reference>
<dbReference type="Pfam" id="PF04706">
    <property type="entry name" value="Dickkopf_N"/>
    <property type="match status" value="1"/>
</dbReference>
<dbReference type="PANTHER" id="PTHR12113:SF8">
    <property type="entry name" value="DICKKOPF-RELATED PROTEIN 3"/>
    <property type="match status" value="1"/>
</dbReference>
<dbReference type="Gene3D" id="2.10.80.10">
    <property type="entry name" value="Lipase, subunit A"/>
    <property type="match status" value="1"/>
</dbReference>
<keyword evidence="5" id="KW-0879">Wnt signaling pathway</keyword>
<evidence type="ECO:0000256" key="7">
    <source>
        <dbReference type="ARBA" id="ARBA00023157"/>
    </source>
</evidence>
<dbReference type="InterPro" id="IPR047300">
    <property type="entry name" value="Dkk3_Cys2"/>
</dbReference>
<organism evidence="9 10">
    <name type="scientific">Mugilogobius chulae</name>
    <name type="common">yellowstripe goby</name>
    <dbReference type="NCBI Taxonomy" id="88201"/>
    <lineage>
        <taxon>Eukaryota</taxon>
        <taxon>Metazoa</taxon>
        <taxon>Chordata</taxon>
        <taxon>Craniata</taxon>
        <taxon>Vertebrata</taxon>
        <taxon>Euteleostomi</taxon>
        <taxon>Actinopterygii</taxon>
        <taxon>Neopterygii</taxon>
        <taxon>Teleostei</taxon>
        <taxon>Neoteleostei</taxon>
        <taxon>Acanthomorphata</taxon>
        <taxon>Gobiaria</taxon>
        <taxon>Gobiiformes</taxon>
        <taxon>Gobioidei</taxon>
        <taxon>Gobiidae</taxon>
        <taxon>Gobionellinae</taxon>
        <taxon>Mugilogobius</taxon>
    </lineage>
</organism>
<keyword evidence="6" id="KW-0732">Signal</keyword>
<dbReference type="PANTHER" id="PTHR12113">
    <property type="entry name" value="DICKKOPF3-LIKE 3"/>
    <property type="match status" value="1"/>
</dbReference>
<accession>A0AAW0P3P7</accession>
<evidence type="ECO:0000256" key="3">
    <source>
        <dbReference type="ARBA" id="ARBA00022473"/>
    </source>
</evidence>
<dbReference type="InterPro" id="IPR006796">
    <property type="entry name" value="Dickkopf_N"/>
</dbReference>
<evidence type="ECO:0000256" key="4">
    <source>
        <dbReference type="ARBA" id="ARBA00022525"/>
    </source>
</evidence>
<evidence type="ECO:0000313" key="10">
    <source>
        <dbReference type="Proteomes" id="UP001460270"/>
    </source>
</evidence>
<keyword evidence="4" id="KW-0964">Secreted</keyword>
<dbReference type="GO" id="GO:0039706">
    <property type="term" value="F:co-receptor binding"/>
    <property type="evidence" value="ECO:0007669"/>
    <property type="project" value="TreeGrafter"/>
</dbReference>
<keyword evidence="3" id="KW-0217">Developmental protein</keyword>
<comment type="similarity">
    <text evidence="2">Belongs to the dickkopf family.</text>
</comment>
<comment type="caution">
    <text evidence="9">The sequence shown here is derived from an EMBL/GenBank/DDBJ whole genome shotgun (WGS) entry which is preliminary data.</text>
</comment>
<comment type="subcellular location">
    <subcellularLocation>
        <location evidence="1">Secreted</location>
    </subcellularLocation>
</comment>
<dbReference type="GO" id="GO:0005615">
    <property type="term" value="C:extracellular space"/>
    <property type="evidence" value="ECO:0007669"/>
    <property type="project" value="TreeGrafter"/>
</dbReference>
<feature type="domain" description="Dickkopf N-terminal cysteine-rich" evidence="8">
    <location>
        <begin position="71"/>
        <end position="113"/>
    </location>
</feature>